<keyword evidence="2" id="KW-0560">Oxidoreductase</keyword>
<accession>A0ABU2L241</accession>
<evidence type="ECO:0000256" key="3">
    <source>
        <dbReference type="RuleBase" id="RU000363"/>
    </source>
</evidence>
<dbReference type="InterPro" id="IPR002347">
    <property type="entry name" value="SDR_fam"/>
</dbReference>
<name>A0ABU2L241_9ACTN</name>
<protein>
    <submittedName>
        <fullName evidence="4">SDR family NAD(P)-dependent oxidoreductase</fullName>
    </submittedName>
</protein>
<gene>
    <name evidence="4" type="ORF">RM780_00705</name>
</gene>
<dbReference type="RefSeq" id="WP_311628395.1">
    <property type="nucleotide sequence ID" value="NZ_JAVREN010000001.1"/>
</dbReference>
<dbReference type="PRINTS" id="PR00081">
    <property type="entry name" value="GDHRDH"/>
</dbReference>
<dbReference type="Gene3D" id="3.40.50.720">
    <property type="entry name" value="NAD(P)-binding Rossmann-like Domain"/>
    <property type="match status" value="1"/>
</dbReference>
<dbReference type="Proteomes" id="UP001183388">
    <property type="component" value="Unassembled WGS sequence"/>
</dbReference>
<sequence length="274" mass="29635">MRTILITGSTDGLGRYLALRLAEAGERVIVHGRSAERAGEVVAEIREATGAEDRAEAVLADLSSLREADRLADEVLARHGRLDALVNNAGLGAGPPGAGREESPDGIELRFAVNYLAGYRLVSRLRGLLEETGTPEAPARIVNVASAGQQPVDYADPMLERSYDGRRAYSQSKLAQIMHAFDLAAELPPQVLANALHPATYMDTTMVREWGVSPWNTVETGGRATLRLISGENVGTGQYFDGERPTRAREEAYDADARRRLRDLSDTLIAKALG</sequence>
<keyword evidence="5" id="KW-1185">Reference proteome</keyword>
<dbReference type="SUPFAM" id="SSF51735">
    <property type="entry name" value="NAD(P)-binding Rossmann-fold domains"/>
    <property type="match status" value="1"/>
</dbReference>
<evidence type="ECO:0000256" key="2">
    <source>
        <dbReference type="ARBA" id="ARBA00023002"/>
    </source>
</evidence>
<evidence type="ECO:0000313" key="5">
    <source>
        <dbReference type="Proteomes" id="UP001183388"/>
    </source>
</evidence>
<reference evidence="5" key="1">
    <citation type="submission" date="2023-07" db="EMBL/GenBank/DDBJ databases">
        <title>30 novel species of actinomycetes from the DSMZ collection.</title>
        <authorList>
            <person name="Nouioui I."/>
        </authorList>
    </citation>
    <scope>NUCLEOTIDE SEQUENCE [LARGE SCALE GENOMIC DNA]</scope>
    <source>
        <strain evidence="5">DSM 44917</strain>
    </source>
</reference>
<dbReference type="PANTHER" id="PTHR24320:SF148">
    <property type="entry name" value="NAD(P)-BINDING ROSSMANN-FOLD SUPERFAMILY PROTEIN"/>
    <property type="match status" value="1"/>
</dbReference>
<evidence type="ECO:0000313" key="4">
    <source>
        <dbReference type="EMBL" id="MDT0305486.1"/>
    </source>
</evidence>
<dbReference type="InterPro" id="IPR036291">
    <property type="entry name" value="NAD(P)-bd_dom_sf"/>
</dbReference>
<comment type="similarity">
    <text evidence="1 3">Belongs to the short-chain dehydrogenases/reductases (SDR) family.</text>
</comment>
<dbReference type="EMBL" id="JAVREN010000001">
    <property type="protein sequence ID" value="MDT0305486.1"/>
    <property type="molecule type" value="Genomic_DNA"/>
</dbReference>
<dbReference type="Pfam" id="PF00106">
    <property type="entry name" value="adh_short"/>
    <property type="match status" value="1"/>
</dbReference>
<dbReference type="PRINTS" id="PR00080">
    <property type="entry name" value="SDRFAMILY"/>
</dbReference>
<proteinExistence type="inferred from homology"/>
<dbReference type="PANTHER" id="PTHR24320">
    <property type="entry name" value="RETINOL DEHYDROGENASE"/>
    <property type="match status" value="1"/>
</dbReference>
<evidence type="ECO:0000256" key="1">
    <source>
        <dbReference type="ARBA" id="ARBA00006484"/>
    </source>
</evidence>
<comment type="caution">
    <text evidence="4">The sequence shown here is derived from an EMBL/GenBank/DDBJ whole genome shotgun (WGS) entry which is preliminary data.</text>
</comment>
<organism evidence="4 5">
    <name type="scientific">Streptomyces boetiae</name>
    <dbReference type="NCBI Taxonomy" id="3075541"/>
    <lineage>
        <taxon>Bacteria</taxon>
        <taxon>Bacillati</taxon>
        <taxon>Actinomycetota</taxon>
        <taxon>Actinomycetes</taxon>
        <taxon>Kitasatosporales</taxon>
        <taxon>Streptomycetaceae</taxon>
        <taxon>Streptomyces</taxon>
    </lineage>
</organism>